<dbReference type="Proteomes" id="UP000249390">
    <property type="component" value="Unassembled WGS sequence"/>
</dbReference>
<keyword evidence="3" id="KW-1185">Reference proteome</keyword>
<keyword evidence="1" id="KW-0175">Coiled coil</keyword>
<feature type="coiled-coil region" evidence="1">
    <location>
        <begin position="52"/>
        <end position="110"/>
    </location>
</feature>
<evidence type="ECO:0000313" key="3">
    <source>
        <dbReference type="Proteomes" id="UP000249390"/>
    </source>
</evidence>
<sequence>MGDGGVNTFELTTLISWSDDLVRLLKDGEDVGVLEQLSDDSHSLQSQCDTDFEEIQRSIEDCEKKVVECKHKTVEANSEASTDAAIDSLQKELEDKLQRENMLREELRVIAGEINGLIREGDSIEDRRKCLKQLERNDSKEEMKLSLFASVTNVIPCLDDQSKTSGYIVQGDKFFDRFCIDPKEMSELEPCNYIWKMINS</sequence>
<dbReference type="PANTHER" id="PTHR35730:SF2">
    <property type="entry name" value="KINETOCHORE PROTEIN SPC24 HOMOLOG-RELATED"/>
    <property type="match status" value="1"/>
</dbReference>
<dbReference type="InterPro" id="IPR044951">
    <property type="entry name" value="SPC24-like"/>
</dbReference>
<dbReference type="EMBL" id="NQVE01000215">
    <property type="protein sequence ID" value="RAL37848.1"/>
    <property type="molecule type" value="Genomic_DNA"/>
</dbReference>
<evidence type="ECO:0000256" key="1">
    <source>
        <dbReference type="SAM" id="Coils"/>
    </source>
</evidence>
<evidence type="ECO:0000313" key="2">
    <source>
        <dbReference type="EMBL" id="RAL37848.1"/>
    </source>
</evidence>
<evidence type="ECO:0008006" key="4">
    <source>
        <dbReference type="Google" id="ProtNLM"/>
    </source>
</evidence>
<accession>A0A328CZK5</accession>
<reference evidence="2 3" key="1">
    <citation type="submission" date="2018-06" db="EMBL/GenBank/DDBJ databases">
        <title>The Genome of Cuscuta australis (Dodder) Provides Insight into the Evolution of Plant Parasitism.</title>
        <authorList>
            <person name="Liu H."/>
        </authorList>
    </citation>
    <scope>NUCLEOTIDE SEQUENCE [LARGE SCALE GENOMIC DNA]</scope>
    <source>
        <strain evidence="3">cv. Yunnan</strain>
        <tissue evidence="2">Vines</tissue>
    </source>
</reference>
<dbReference type="AlphaFoldDB" id="A0A328CZK5"/>
<dbReference type="Gene3D" id="3.30.160.570">
    <property type="entry name" value="Ncd80 complex, Spc24 subunit"/>
    <property type="match status" value="1"/>
</dbReference>
<dbReference type="PANTHER" id="PTHR35730">
    <property type="entry name" value="KINETOCHORE PROTEIN SPC24 HOMOLOG-RELATED"/>
    <property type="match status" value="1"/>
</dbReference>
<protein>
    <recommendedName>
        <fullName evidence="4">Kinetochore protein Spc24</fullName>
    </recommendedName>
</protein>
<organism evidence="2 3">
    <name type="scientific">Cuscuta australis</name>
    <dbReference type="NCBI Taxonomy" id="267555"/>
    <lineage>
        <taxon>Eukaryota</taxon>
        <taxon>Viridiplantae</taxon>
        <taxon>Streptophyta</taxon>
        <taxon>Embryophyta</taxon>
        <taxon>Tracheophyta</taxon>
        <taxon>Spermatophyta</taxon>
        <taxon>Magnoliopsida</taxon>
        <taxon>eudicotyledons</taxon>
        <taxon>Gunneridae</taxon>
        <taxon>Pentapetalae</taxon>
        <taxon>asterids</taxon>
        <taxon>lamiids</taxon>
        <taxon>Solanales</taxon>
        <taxon>Convolvulaceae</taxon>
        <taxon>Cuscuteae</taxon>
        <taxon>Cuscuta</taxon>
        <taxon>Cuscuta subgen. Grammica</taxon>
        <taxon>Cuscuta sect. Cleistogrammica</taxon>
    </lineage>
</organism>
<proteinExistence type="predicted"/>
<gene>
    <name evidence="2" type="ORF">DM860_000542</name>
</gene>
<comment type="caution">
    <text evidence="2">The sequence shown here is derived from an EMBL/GenBank/DDBJ whole genome shotgun (WGS) entry which is preliminary data.</text>
</comment>
<name>A0A328CZK5_9ASTE</name>
<dbReference type="GO" id="GO:0051983">
    <property type="term" value="P:regulation of chromosome segregation"/>
    <property type="evidence" value="ECO:0007669"/>
    <property type="project" value="InterPro"/>
</dbReference>